<dbReference type="EMBL" id="MU858250">
    <property type="protein sequence ID" value="KAK4208298.1"/>
    <property type="molecule type" value="Genomic_DNA"/>
</dbReference>
<dbReference type="AlphaFoldDB" id="A0AAN7B2B1"/>
<reference evidence="1" key="2">
    <citation type="submission" date="2023-05" db="EMBL/GenBank/DDBJ databases">
        <authorList>
            <consortium name="Lawrence Berkeley National Laboratory"/>
            <person name="Steindorff A."/>
            <person name="Hensen N."/>
            <person name="Bonometti L."/>
            <person name="Westerberg I."/>
            <person name="Brannstrom I.O."/>
            <person name="Guillou S."/>
            <person name="Cros-Aarteil S."/>
            <person name="Calhoun S."/>
            <person name="Haridas S."/>
            <person name="Kuo A."/>
            <person name="Mondo S."/>
            <person name="Pangilinan J."/>
            <person name="Riley R."/>
            <person name="Labutti K."/>
            <person name="Andreopoulos B."/>
            <person name="Lipzen A."/>
            <person name="Chen C."/>
            <person name="Yanf M."/>
            <person name="Daum C."/>
            <person name="Ng V."/>
            <person name="Clum A."/>
            <person name="Ohm R."/>
            <person name="Martin F."/>
            <person name="Silar P."/>
            <person name="Natvig D."/>
            <person name="Lalanne C."/>
            <person name="Gautier V."/>
            <person name="Ament-Velasquez S.L."/>
            <person name="Kruys A."/>
            <person name="Hutchinson M.I."/>
            <person name="Powell A.J."/>
            <person name="Barry K."/>
            <person name="Miller A.N."/>
            <person name="Grigoriev I.V."/>
            <person name="Debuchy R."/>
            <person name="Gladieux P."/>
            <person name="Thoren M.H."/>
            <person name="Johannesson H."/>
        </authorList>
    </citation>
    <scope>NUCLEOTIDE SEQUENCE</scope>
    <source>
        <strain evidence="1">PSN293</strain>
    </source>
</reference>
<keyword evidence="2" id="KW-1185">Reference proteome</keyword>
<protein>
    <submittedName>
        <fullName evidence="1">Uncharacterized protein</fullName>
    </submittedName>
</protein>
<gene>
    <name evidence="1" type="ORF">QBC37DRAFT_432223</name>
</gene>
<proteinExistence type="predicted"/>
<reference evidence="1" key="1">
    <citation type="journal article" date="2023" name="Mol. Phylogenet. Evol.">
        <title>Genome-scale phylogeny and comparative genomics of the fungal order Sordariales.</title>
        <authorList>
            <person name="Hensen N."/>
            <person name="Bonometti L."/>
            <person name="Westerberg I."/>
            <person name="Brannstrom I.O."/>
            <person name="Guillou S."/>
            <person name="Cros-Aarteil S."/>
            <person name="Calhoun S."/>
            <person name="Haridas S."/>
            <person name="Kuo A."/>
            <person name="Mondo S."/>
            <person name="Pangilinan J."/>
            <person name="Riley R."/>
            <person name="LaButti K."/>
            <person name="Andreopoulos B."/>
            <person name="Lipzen A."/>
            <person name="Chen C."/>
            <person name="Yan M."/>
            <person name="Daum C."/>
            <person name="Ng V."/>
            <person name="Clum A."/>
            <person name="Steindorff A."/>
            <person name="Ohm R.A."/>
            <person name="Martin F."/>
            <person name="Silar P."/>
            <person name="Natvig D.O."/>
            <person name="Lalanne C."/>
            <person name="Gautier V."/>
            <person name="Ament-Velasquez S.L."/>
            <person name="Kruys A."/>
            <person name="Hutchinson M.I."/>
            <person name="Powell A.J."/>
            <person name="Barry K."/>
            <person name="Miller A.N."/>
            <person name="Grigoriev I.V."/>
            <person name="Debuchy R."/>
            <person name="Gladieux P."/>
            <person name="Hiltunen Thoren M."/>
            <person name="Johannesson H."/>
        </authorList>
    </citation>
    <scope>NUCLEOTIDE SEQUENCE</scope>
    <source>
        <strain evidence="1">PSN293</strain>
    </source>
</reference>
<accession>A0AAN7B2B1</accession>
<dbReference type="Proteomes" id="UP001301769">
    <property type="component" value="Unassembled WGS sequence"/>
</dbReference>
<evidence type="ECO:0000313" key="1">
    <source>
        <dbReference type="EMBL" id="KAK4208298.1"/>
    </source>
</evidence>
<evidence type="ECO:0000313" key="2">
    <source>
        <dbReference type="Proteomes" id="UP001301769"/>
    </source>
</evidence>
<comment type="caution">
    <text evidence="1">The sequence shown here is derived from an EMBL/GenBank/DDBJ whole genome shotgun (WGS) entry which is preliminary data.</text>
</comment>
<organism evidence="1 2">
    <name type="scientific">Rhypophila decipiens</name>
    <dbReference type="NCBI Taxonomy" id="261697"/>
    <lineage>
        <taxon>Eukaryota</taxon>
        <taxon>Fungi</taxon>
        <taxon>Dikarya</taxon>
        <taxon>Ascomycota</taxon>
        <taxon>Pezizomycotina</taxon>
        <taxon>Sordariomycetes</taxon>
        <taxon>Sordariomycetidae</taxon>
        <taxon>Sordariales</taxon>
        <taxon>Naviculisporaceae</taxon>
        <taxon>Rhypophila</taxon>
    </lineage>
</organism>
<sequence length="270" mass="30380">MPIMGHSCTAKVKFKFQNSTQTFQLLLQGTRFGRTILLVISLQNLFIFEPLTTRSSVLFQGTTATSGYHTRSTSKTTSPFLTTIVHRATMGNDTLRLIVVPTASIKDPTQAEWSARMEIKGNLISLMDQGLFLSAETIDIRKGYLANTNDVPTKLFNNWAATCNKFALNRIVFLRGPGASEPEWTGIIVISANSLGTLGRCNVDEWNYTNILEASGFRELDNSSVQDLVYHYHRDYDENINCIYGNRHALKGIWPWPREEHVHAMTSAQE</sequence>
<name>A0AAN7B2B1_9PEZI</name>